<dbReference type="Proteomes" id="UP000825935">
    <property type="component" value="Chromosome 24"/>
</dbReference>
<dbReference type="AlphaFoldDB" id="A0A8T2RSX1"/>
<reference evidence="3" key="1">
    <citation type="submission" date="2021-08" db="EMBL/GenBank/DDBJ databases">
        <title>WGS assembly of Ceratopteris richardii.</title>
        <authorList>
            <person name="Marchant D.B."/>
            <person name="Chen G."/>
            <person name="Jenkins J."/>
            <person name="Shu S."/>
            <person name="Leebens-Mack J."/>
            <person name="Grimwood J."/>
            <person name="Schmutz J."/>
            <person name="Soltis P."/>
            <person name="Soltis D."/>
            <person name="Chen Z.-H."/>
        </authorList>
    </citation>
    <scope>NUCLEOTIDE SEQUENCE</scope>
    <source>
        <strain evidence="3">Whitten #5841</strain>
        <tissue evidence="3">Leaf</tissue>
    </source>
</reference>
<protein>
    <recommendedName>
        <fullName evidence="5">Secreted protein</fullName>
    </recommendedName>
</protein>
<dbReference type="EMBL" id="CM035429">
    <property type="protein sequence ID" value="KAH7299552.1"/>
    <property type="molecule type" value="Genomic_DNA"/>
</dbReference>
<proteinExistence type="predicted"/>
<gene>
    <name evidence="3" type="ORF">KP509_24G017800</name>
</gene>
<feature type="signal peptide" evidence="2">
    <location>
        <begin position="1"/>
        <end position="21"/>
    </location>
</feature>
<organism evidence="3 4">
    <name type="scientific">Ceratopteris richardii</name>
    <name type="common">Triangle waterfern</name>
    <dbReference type="NCBI Taxonomy" id="49495"/>
    <lineage>
        <taxon>Eukaryota</taxon>
        <taxon>Viridiplantae</taxon>
        <taxon>Streptophyta</taxon>
        <taxon>Embryophyta</taxon>
        <taxon>Tracheophyta</taxon>
        <taxon>Polypodiopsida</taxon>
        <taxon>Polypodiidae</taxon>
        <taxon>Polypodiales</taxon>
        <taxon>Pteridineae</taxon>
        <taxon>Pteridaceae</taxon>
        <taxon>Parkerioideae</taxon>
        <taxon>Ceratopteris</taxon>
    </lineage>
</organism>
<evidence type="ECO:0000256" key="2">
    <source>
        <dbReference type="SAM" id="SignalP"/>
    </source>
</evidence>
<keyword evidence="4" id="KW-1185">Reference proteome</keyword>
<evidence type="ECO:0000313" key="4">
    <source>
        <dbReference type="Proteomes" id="UP000825935"/>
    </source>
</evidence>
<keyword evidence="2" id="KW-0732">Signal</keyword>
<name>A0A8T2RSX1_CERRI</name>
<accession>A0A8T2RSX1</accession>
<evidence type="ECO:0000256" key="1">
    <source>
        <dbReference type="SAM" id="MobiDB-lite"/>
    </source>
</evidence>
<evidence type="ECO:0000313" key="3">
    <source>
        <dbReference type="EMBL" id="KAH7299552.1"/>
    </source>
</evidence>
<comment type="caution">
    <text evidence="3">The sequence shown here is derived from an EMBL/GenBank/DDBJ whole genome shotgun (WGS) entry which is preliminary data.</text>
</comment>
<feature type="chain" id="PRO_5035718646" description="Secreted protein" evidence="2">
    <location>
        <begin position="22"/>
        <end position="94"/>
    </location>
</feature>
<sequence>MWLFRLLYSLEVMLDIRFSVACWRDCEERLAVKSRSPRIKPSKITPRSTKHCPPSTEVNKRKSHMQKGLLKIRIILRYEEEVMRNLRFTLHTSG</sequence>
<feature type="region of interest" description="Disordered" evidence="1">
    <location>
        <begin position="37"/>
        <end position="64"/>
    </location>
</feature>
<evidence type="ECO:0008006" key="5">
    <source>
        <dbReference type="Google" id="ProtNLM"/>
    </source>
</evidence>